<dbReference type="SFLD" id="SFLDS00003">
    <property type="entry name" value="Haloacid_Dehalogenase"/>
    <property type="match status" value="1"/>
</dbReference>
<reference evidence="1" key="1">
    <citation type="submission" date="2020-10" db="EMBL/GenBank/DDBJ databases">
        <authorList>
            <person name="Gilroy R."/>
        </authorList>
    </citation>
    <scope>NUCLEOTIDE SEQUENCE</scope>
    <source>
        <strain evidence="1">ChiSxjej1B13-7041</strain>
    </source>
</reference>
<name>A0A9D1EJB6_9FIRM</name>
<sequence length="219" mass="24514">MYRACIFDLDGTIEDTVESIAYVANQVLEHFQMEPQPVDDFRYFAGDGADEMMRRCMTAAGGDLKYLEEGRAMFRSMFAVNPLYKVKAYPGVRETLEELKNRGAKLAVFSNKPHGAAIKAVEAIYGEGFFHVIQGQEDRLPKKPAPEGAWEVAARLGVKPEECVYIGDTNTDMQTGNAAGMTTVGVLWGFRDRKELEENHAHKIISRPEELLEIYGGRV</sequence>
<dbReference type="PANTHER" id="PTHR43434:SF1">
    <property type="entry name" value="PHOSPHOGLYCOLATE PHOSPHATASE"/>
    <property type="match status" value="1"/>
</dbReference>
<dbReference type="InterPro" id="IPR006439">
    <property type="entry name" value="HAD-SF_hydro_IA"/>
</dbReference>
<evidence type="ECO:0000313" key="1">
    <source>
        <dbReference type="EMBL" id="HIR92692.1"/>
    </source>
</evidence>
<reference evidence="1" key="2">
    <citation type="journal article" date="2021" name="PeerJ">
        <title>Extensive microbial diversity within the chicken gut microbiome revealed by metagenomics and culture.</title>
        <authorList>
            <person name="Gilroy R."/>
            <person name="Ravi A."/>
            <person name="Getino M."/>
            <person name="Pursley I."/>
            <person name="Horton D.L."/>
            <person name="Alikhan N.F."/>
            <person name="Baker D."/>
            <person name="Gharbi K."/>
            <person name="Hall N."/>
            <person name="Watson M."/>
            <person name="Adriaenssens E.M."/>
            <person name="Foster-Nyarko E."/>
            <person name="Jarju S."/>
            <person name="Secka A."/>
            <person name="Antonio M."/>
            <person name="Oren A."/>
            <person name="Chaudhuri R.R."/>
            <person name="La Ragione R."/>
            <person name="Hildebrand F."/>
            <person name="Pallen M.J."/>
        </authorList>
    </citation>
    <scope>NUCLEOTIDE SEQUENCE</scope>
    <source>
        <strain evidence="1">ChiSxjej1B13-7041</strain>
    </source>
</reference>
<dbReference type="NCBIfam" id="TIGR01662">
    <property type="entry name" value="HAD-SF-IIIA"/>
    <property type="match status" value="1"/>
</dbReference>
<dbReference type="InterPro" id="IPR023198">
    <property type="entry name" value="PGP-like_dom2"/>
</dbReference>
<dbReference type="PANTHER" id="PTHR43434">
    <property type="entry name" value="PHOSPHOGLYCOLATE PHOSPHATASE"/>
    <property type="match status" value="1"/>
</dbReference>
<evidence type="ECO:0000313" key="2">
    <source>
        <dbReference type="Proteomes" id="UP000886841"/>
    </source>
</evidence>
<dbReference type="SFLD" id="SFLDG01135">
    <property type="entry name" value="C1.5.6:_HAD__Beta-PGM__Phospha"/>
    <property type="match status" value="1"/>
</dbReference>
<dbReference type="Gene3D" id="1.10.150.240">
    <property type="entry name" value="Putative phosphatase, domain 2"/>
    <property type="match status" value="1"/>
</dbReference>
<protein>
    <submittedName>
        <fullName evidence="1">HAD family hydrolase</fullName>
    </submittedName>
</protein>
<dbReference type="AlphaFoldDB" id="A0A9D1EJB6"/>
<dbReference type="InterPro" id="IPR006549">
    <property type="entry name" value="HAD-SF_hydro_IIIA"/>
</dbReference>
<dbReference type="SUPFAM" id="SSF56784">
    <property type="entry name" value="HAD-like"/>
    <property type="match status" value="1"/>
</dbReference>
<accession>A0A9D1EJB6</accession>
<dbReference type="Gene3D" id="3.40.50.1000">
    <property type="entry name" value="HAD superfamily/HAD-like"/>
    <property type="match status" value="1"/>
</dbReference>
<keyword evidence="1" id="KW-0378">Hydrolase</keyword>
<gene>
    <name evidence="1" type="ORF">IAB98_04655</name>
</gene>
<dbReference type="InterPro" id="IPR041492">
    <property type="entry name" value="HAD_2"/>
</dbReference>
<dbReference type="SFLD" id="SFLDG01129">
    <property type="entry name" value="C1.5:_HAD__Beta-PGM__Phosphata"/>
    <property type="match status" value="1"/>
</dbReference>
<organism evidence="1 2">
    <name type="scientific">Candidatus Egerieimonas intestinavium</name>
    <dbReference type="NCBI Taxonomy" id="2840777"/>
    <lineage>
        <taxon>Bacteria</taxon>
        <taxon>Bacillati</taxon>
        <taxon>Bacillota</taxon>
        <taxon>Clostridia</taxon>
        <taxon>Lachnospirales</taxon>
        <taxon>Lachnospiraceae</taxon>
        <taxon>Lachnospiraceae incertae sedis</taxon>
        <taxon>Candidatus Egerieimonas</taxon>
    </lineage>
</organism>
<dbReference type="EMBL" id="DVHU01000041">
    <property type="protein sequence ID" value="HIR92692.1"/>
    <property type="molecule type" value="Genomic_DNA"/>
</dbReference>
<dbReference type="InterPro" id="IPR036412">
    <property type="entry name" value="HAD-like_sf"/>
</dbReference>
<proteinExistence type="predicted"/>
<dbReference type="InterPro" id="IPR023214">
    <property type="entry name" value="HAD_sf"/>
</dbReference>
<dbReference type="NCBIfam" id="TIGR01509">
    <property type="entry name" value="HAD-SF-IA-v3"/>
    <property type="match status" value="1"/>
</dbReference>
<dbReference type="FunFam" id="3.40.50.1000:FF:000022">
    <property type="entry name" value="Phosphoglycolate phosphatase"/>
    <property type="match status" value="1"/>
</dbReference>
<dbReference type="Pfam" id="PF13419">
    <property type="entry name" value="HAD_2"/>
    <property type="match status" value="1"/>
</dbReference>
<dbReference type="GO" id="GO:0008967">
    <property type="term" value="F:phosphoglycolate phosphatase activity"/>
    <property type="evidence" value="ECO:0007669"/>
    <property type="project" value="TreeGrafter"/>
</dbReference>
<dbReference type="Proteomes" id="UP000886841">
    <property type="component" value="Unassembled WGS sequence"/>
</dbReference>
<dbReference type="NCBIfam" id="TIGR01549">
    <property type="entry name" value="HAD-SF-IA-v1"/>
    <property type="match status" value="1"/>
</dbReference>
<dbReference type="InterPro" id="IPR050155">
    <property type="entry name" value="HAD-like_hydrolase_sf"/>
</dbReference>
<dbReference type="GO" id="GO:0006281">
    <property type="term" value="P:DNA repair"/>
    <property type="evidence" value="ECO:0007669"/>
    <property type="project" value="TreeGrafter"/>
</dbReference>
<comment type="caution">
    <text evidence="1">The sequence shown here is derived from an EMBL/GenBank/DDBJ whole genome shotgun (WGS) entry which is preliminary data.</text>
</comment>